<proteinExistence type="predicted"/>
<comment type="caution">
    <text evidence="2">The sequence shown here is derived from an EMBL/GenBank/DDBJ whole genome shotgun (WGS) entry which is preliminary data.</text>
</comment>
<feature type="region of interest" description="Disordered" evidence="1">
    <location>
        <begin position="1"/>
        <end position="33"/>
    </location>
</feature>
<protein>
    <submittedName>
        <fullName evidence="2">Uncharacterized protein</fullName>
    </submittedName>
</protein>
<accession>A0ABT7EFT9</accession>
<dbReference type="EMBL" id="JASJUT010000001">
    <property type="protein sequence ID" value="MDK2594078.1"/>
    <property type="molecule type" value="Genomic_DNA"/>
</dbReference>
<evidence type="ECO:0000313" key="2">
    <source>
        <dbReference type="EMBL" id="MDK2594078.1"/>
    </source>
</evidence>
<keyword evidence="3" id="KW-1185">Reference proteome</keyword>
<gene>
    <name evidence="2" type="ORF">QNM18_03210</name>
</gene>
<dbReference type="Proteomes" id="UP001231915">
    <property type="component" value="Unassembled WGS sequence"/>
</dbReference>
<organism evidence="2 3">
    <name type="scientific">Pseudoalteromonas obscura</name>
    <dbReference type="NCBI Taxonomy" id="3048491"/>
    <lineage>
        <taxon>Bacteria</taxon>
        <taxon>Pseudomonadati</taxon>
        <taxon>Pseudomonadota</taxon>
        <taxon>Gammaproteobacteria</taxon>
        <taxon>Alteromonadales</taxon>
        <taxon>Pseudoalteromonadaceae</taxon>
        <taxon>Pseudoalteromonas</taxon>
    </lineage>
</organism>
<name>A0ABT7EFT9_9GAMM</name>
<evidence type="ECO:0000313" key="3">
    <source>
        <dbReference type="Proteomes" id="UP001231915"/>
    </source>
</evidence>
<reference evidence="2 3" key="1">
    <citation type="submission" date="2023-05" db="EMBL/GenBank/DDBJ databases">
        <title>Pseudoalteromonas ardens sp. nov., Pseudoalteromonas obscura sp. nov., and Pseudoalteromonas umbrosa sp. nov., isolated from the coral Montipora capitata.</title>
        <authorList>
            <person name="Thomas E.M."/>
            <person name="Smith E.M."/>
            <person name="Papke E."/>
            <person name="Shlafstein M.D."/>
            <person name="Oline D.K."/>
            <person name="Videau P."/>
            <person name="Saw J.H."/>
            <person name="Strangman W.K."/>
            <person name="Ushijima B."/>
        </authorList>
    </citation>
    <scope>NUCLEOTIDE SEQUENCE [LARGE SCALE GENOMIC DNA]</scope>
    <source>
        <strain evidence="2 3">P94</strain>
    </source>
</reference>
<feature type="compositionally biased region" description="Polar residues" evidence="1">
    <location>
        <begin position="1"/>
        <end position="22"/>
    </location>
</feature>
<dbReference type="RefSeq" id="WP_284136321.1">
    <property type="nucleotide sequence ID" value="NZ_JASJUT010000001.1"/>
</dbReference>
<evidence type="ECO:0000256" key="1">
    <source>
        <dbReference type="SAM" id="MobiDB-lite"/>
    </source>
</evidence>
<sequence length="303" mass="33990">MQVSNTSSTQYSYHSNAANKAHTTQREFNVEESSAGSAKGIDVRGKTNLIYLLEKKDIVKLSKDEVSWLADIKESFMSVQETENYLKSNGQKKEMNAIIYVEGNVVSYQTQEGGVYYTDSKAEEIFRKAGFDAEKVKELVKEMYPDGAKVQFFEAGEGPSNAQLFEQIHGYSYSEFIRKQVDSLNQSEFDQQLRQEEYHRSKVLFDQSPQTEIFSVGGQVVASRGENGYIDVGQHLLAQADARGIERAELKEIFTVSPERTAAQYLVLLQDVFGDEVTLQSFSSGDAPTRAEVKLMQANNSSV</sequence>